<evidence type="ECO:0000259" key="2">
    <source>
        <dbReference type="PROSITE" id="PS50234"/>
    </source>
</evidence>
<evidence type="ECO:0000313" key="4">
    <source>
        <dbReference type="Proteomes" id="UP000053259"/>
    </source>
</evidence>
<dbReference type="HOGENOM" id="CLU_040578_0_0_1"/>
<dbReference type="RefSeq" id="XP_016214687.1">
    <property type="nucleotide sequence ID" value="XM_016357283.1"/>
</dbReference>
<dbReference type="OrthoDB" id="2142040at2759"/>
<dbReference type="VEuPathDB" id="FungiDB:PV09_04003"/>
<evidence type="ECO:0000256" key="1">
    <source>
        <dbReference type="SAM" id="MobiDB-lite"/>
    </source>
</evidence>
<dbReference type="InterPro" id="IPR036465">
    <property type="entry name" value="vWFA_dom_sf"/>
</dbReference>
<name>A0A0D2AD13_9PEZI</name>
<dbReference type="Gene3D" id="3.40.50.410">
    <property type="entry name" value="von Willebrand factor, type A domain"/>
    <property type="match status" value="1"/>
</dbReference>
<protein>
    <recommendedName>
        <fullName evidence="2">VWFA domain-containing protein</fullName>
    </recommendedName>
</protein>
<dbReference type="Pfam" id="PF00092">
    <property type="entry name" value="VWA"/>
    <property type="match status" value="1"/>
</dbReference>
<gene>
    <name evidence="3" type="ORF">PV09_04003</name>
</gene>
<dbReference type="SMART" id="SM00327">
    <property type="entry name" value="VWA"/>
    <property type="match status" value="1"/>
</dbReference>
<organism evidence="3 4">
    <name type="scientific">Verruconis gallopava</name>
    <dbReference type="NCBI Taxonomy" id="253628"/>
    <lineage>
        <taxon>Eukaryota</taxon>
        <taxon>Fungi</taxon>
        <taxon>Dikarya</taxon>
        <taxon>Ascomycota</taxon>
        <taxon>Pezizomycotina</taxon>
        <taxon>Dothideomycetes</taxon>
        <taxon>Pleosporomycetidae</taxon>
        <taxon>Venturiales</taxon>
        <taxon>Sympoventuriaceae</taxon>
        <taxon>Verruconis</taxon>
    </lineage>
</organism>
<dbReference type="AlphaFoldDB" id="A0A0D2AD13"/>
<dbReference type="InterPro" id="IPR002035">
    <property type="entry name" value="VWF_A"/>
</dbReference>
<dbReference type="PROSITE" id="PS50234">
    <property type="entry name" value="VWFA"/>
    <property type="match status" value="1"/>
</dbReference>
<dbReference type="PANTHER" id="PTHR34706">
    <property type="entry name" value="SLR1338 PROTEIN"/>
    <property type="match status" value="1"/>
</dbReference>
<feature type="region of interest" description="Disordered" evidence="1">
    <location>
        <begin position="1"/>
        <end position="29"/>
    </location>
</feature>
<proteinExistence type="predicted"/>
<accession>A0A0D2AD13</accession>
<evidence type="ECO:0000313" key="3">
    <source>
        <dbReference type="EMBL" id="KIW04818.1"/>
    </source>
</evidence>
<dbReference type="Proteomes" id="UP000053259">
    <property type="component" value="Unassembled WGS sequence"/>
</dbReference>
<feature type="region of interest" description="Disordered" evidence="1">
    <location>
        <begin position="44"/>
        <end position="74"/>
    </location>
</feature>
<dbReference type="SUPFAM" id="SSF53300">
    <property type="entry name" value="vWA-like"/>
    <property type="match status" value="1"/>
</dbReference>
<dbReference type="STRING" id="253628.A0A0D2AD13"/>
<dbReference type="GeneID" id="27311976"/>
<dbReference type="RefSeq" id="XP_016214688.1">
    <property type="nucleotide sequence ID" value="XM_016357284.1"/>
</dbReference>
<sequence>MERNGQGIFGTLKSKISHKKWDKHSSGASQELFSTPIATQASNLFAQTSQPTRRPIHRSASRTPDEPPPAYTPTVAYSHAQATGSANDSDSDPYAFLSTFDTIFVIDDSGSMAGRSWTETQHALEAITPICTAHDADGIDLYFLNAPDSVYYRNVKDSSAVREIFSMVRPRGQTPLGTKLNQILKPYLARFEKNPETTKPINIIVITDGEPSDDPESVIIYAARKLNKLDASPWQVGIQFFQVGREPGAKEYLEELDDGLSDKCGGRDMVDTQAWKNEDDKELNGTGILKAVLGSVNKRLDNKKSDRPNYC</sequence>
<dbReference type="PANTHER" id="PTHR34706:SF1">
    <property type="entry name" value="VWFA DOMAIN-CONTAINING PROTEIN"/>
    <property type="match status" value="1"/>
</dbReference>
<dbReference type="EMBL" id="KN847539">
    <property type="protein sequence ID" value="KIW04818.1"/>
    <property type="molecule type" value="Genomic_DNA"/>
</dbReference>
<reference evidence="3 4" key="1">
    <citation type="submission" date="2015-01" db="EMBL/GenBank/DDBJ databases">
        <title>The Genome Sequence of Ochroconis gallopava CBS43764.</title>
        <authorList>
            <consortium name="The Broad Institute Genomics Platform"/>
            <person name="Cuomo C."/>
            <person name="de Hoog S."/>
            <person name="Gorbushina A."/>
            <person name="Stielow B."/>
            <person name="Teixiera M."/>
            <person name="Abouelleil A."/>
            <person name="Chapman S.B."/>
            <person name="Priest M."/>
            <person name="Young S.K."/>
            <person name="Wortman J."/>
            <person name="Nusbaum C."/>
            <person name="Birren B."/>
        </authorList>
    </citation>
    <scope>NUCLEOTIDE SEQUENCE [LARGE SCALE GENOMIC DNA]</scope>
    <source>
        <strain evidence="3 4">CBS 43764</strain>
    </source>
</reference>
<keyword evidence="4" id="KW-1185">Reference proteome</keyword>
<feature type="domain" description="VWFA" evidence="2">
    <location>
        <begin position="101"/>
        <end position="292"/>
    </location>
</feature>
<dbReference type="EMBL" id="KN847539">
    <property type="protein sequence ID" value="KIW04819.1"/>
    <property type="molecule type" value="Genomic_DNA"/>
</dbReference>